<sequence>MTKEINTAMIKRFKAYCQGSSKFVIIDRENDYSIVTIHTGNTEFNKLFAEKIVSLIEDTEGIYFKEYIKWVGGEDERN</sequence>
<reference evidence="1 2" key="1">
    <citation type="journal article" date="2016" name="Genome Announc.">
        <title>Draft Genome Sequence of the Rumen Methanogen Methanobrevibacter olleyae YLM1.</title>
        <authorList>
            <person name="Kelly W.J."/>
            <person name="Li D."/>
            <person name="Lambie S.C."/>
            <person name="Cox F."/>
            <person name="Attwood G.T."/>
            <person name="Altermann E."/>
            <person name="Leahy S.C."/>
        </authorList>
    </citation>
    <scope>NUCLEOTIDE SEQUENCE [LARGE SCALE GENOMIC DNA]</scope>
    <source>
        <strain evidence="1 2">YLM1</strain>
    </source>
</reference>
<proteinExistence type="predicted"/>
<dbReference type="PATRIC" id="fig|294671.3.peg.1816"/>
<keyword evidence="2" id="KW-1185">Reference proteome</keyword>
<protein>
    <submittedName>
        <fullName evidence="1">Uncharacterized protein</fullName>
    </submittedName>
</protein>
<accession>A0A126R2K3</accession>
<dbReference type="GeneID" id="28490056"/>
<evidence type="ECO:0000313" key="2">
    <source>
        <dbReference type="Proteomes" id="UP000066376"/>
    </source>
</evidence>
<reference evidence="2" key="2">
    <citation type="submission" date="2016-02" db="EMBL/GenBank/DDBJ databases">
        <title>The draft genome sequence of the rumen methanogen Methanobrevibacter olleyae YLM1.</title>
        <authorList>
            <consortium name="New Zealand Agricultural Greenhouse Gas Research Centre/Pastoral Greenhouse Gas Research Consortium"/>
            <person name="Kelly W.J."/>
            <person name="Li D."/>
            <person name="Lambie S.C."/>
            <person name="Attwood G.T."/>
            <person name="Altermann E."/>
            <person name="Leahy S.C."/>
        </authorList>
    </citation>
    <scope>NUCLEOTIDE SEQUENCE [LARGE SCALE GENOMIC DNA]</scope>
    <source>
        <strain evidence="2">YLM1</strain>
    </source>
</reference>
<dbReference type="AlphaFoldDB" id="A0A126R2K3"/>
<dbReference type="KEGG" id="mol:YLM1_1747"/>
<gene>
    <name evidence="1" type="ORF">YLM1_1747</name>
</gene>
<dbReference type="EMBL" id="CP014265">
    <property type="protein sequence ID" value="AMK16302.1"/>
    <property type="molecule type" value="Genomic_DNA"/>
</dbReference>
<organism evidence="1 2">
    <name type="scientific">Methanobrevibacter olleyae</name>
    <dbReference type="NCBI Taxonomy" id="294671"/>
    <lineage>
        <taxon>Archaea</taxon>
        <taxon>Methanobacteriati</taxon>
        <taxon>Methanobacteriota</taxon>
        <taxon>Methanomada group</taxon>
        <taxon>Methanobacteria</taxon>
        <taxon>Methanobacteriales</taxon>
        <taxon>Methanobacteriaceae</taxon>
        <taxon>Methanobrevibacter</taxon>
    </lineage>
</organism>
<name>A0A126R2K3_METOL</name>
<dbReference type="RefSeq" id="WP_067148645.1">
    <property type="nucleotide sequence ID" value="NZ_CP014265.1"/>
</dbReference>
<evidence type="ECO:0000313" key="1">
    <source>
        <dbReference type="EMBL" id="AMK16302.1"/>
    </source>
</evidence>
<dbReference type="STRING" id="294671.YLM1_1747"/>
<dbReference type="Proteomes" id="UP000066376">
    <property type="component" value="Chromosome"/>
</dbReference>